<dbReference type="InterPro" id="IPR023393">
    <property type="entry name" value="START-like_dom_sf"/>
</dbReference>
<dbReference type="EMBL" id="POTL01000001">
    <property type="protein sequence ID" value="TLH55955.1"/>
    <property type="molecule type" value="Genomic_DNA"/>
</dbReference>
<proteinExistence type="predicted"/>
<evidence type="ECO:0000313" key="2">
    <source>
        <dbReference type="EMBL" id="TLH55955.1"/>
    </source>
</evidence>
<dbReference type="KEGG" id="mmuc:C1S78_029490"/>
<name>A0A8H2JIT1_MYCMU</name>
<reference evidence="2" key="1">
    <citation type="submission" date="2018-01" db="EMBL/GenBank/DDBJ databases">
        <title>Comparative genomics of Mycobacterium mucogenicum and Mycobacterium neoaurum clade members emphasizing tRNA and non-coding RNA.</title>
        <authorList>
            <person name="Behra P.R.K."/>
            <person name="Pettersson B.M.F."/>
            <person name="Das S."/>
            <person name="Dasgupta S."/>
            <person name="Kirsebom L.A."/>
        </authorList>
    </citation>
    <scope>NUCLEOTIDE SEQUENCE</scope>
    <source>
        <strain evidence="2">DSM 44124</strain>
    </source>
</reference>
<accession>A0A8H2JIT1</accession>
<dbReference type="GeneID" id="76729101"/>
<reference evidence="1 3" key="2">
    <citation type="journal article" date="2019" name="BMC Evol. Biol.">
        <title>Comparative genomics of Mycobacterium mucogenicum and Mycobacterium neoaurum clade members emphasizing tRNA and non-coding RNA.</title>
        <authorList>
            <person name="Behra P.R.K."/>
            <person name="Pettersson B.M.F."/>
            <person name="Das S."/>
            <person name="Dasgupta S."/>
            <person name="Kirsebom L.A."/>
        </authorList>
    </citation>
    <scope>NUCLEOTIDE SEQUENCE [LARGE SCALE GENOMIC DNA]</scope>
    <source>
        <strain evidence="1 3">DSM 44124</strain>
    </source>
</reference>
<evidence type="ECO:0000313" key="1">
    <source>
        <dbReference type="EMBL" id="QPG69436.1"/>
    </source>
</evidence>
<organism evidence="2">
    <name type="scientific">Mycolicibacterium mucogenicum DSM 44124</name>
    <dbReference type="NCBI Taxonomy" id="1226753"/>
    <lineage>
        <taxon>Bacteria</taxon>
        <taxon>Bacillati</taxon>
        <taxon>Actinomycetota</taxon>
        <taxon>Actinomycetes</taxon>
        <taxon>Mycobacteriales</taxon>
        <taxon>Mycobacteriaceae</taxon>
        <taxon>Mycolicibacterium</taxon>
    </lineage>
</organism>
<dbReference type="Pfam" id="PF10604">
    <property type="entry name" value="Polyketide_cyc2"/>
    <property type="match status" value="1"/>
</dbReference>
<dbReference type="AlphaFoldDB" id="A0A8H2JIT1"/>
<dbReference type="RefSeq" id="WP_053854909.1">
    <property type="nucleotide sequence ID" value="NZ_ANBS01000004.1"/>
</dbReference>
<dbReference type="CDD" id="cd07812">
    <property type="entry name" value="SRPBCC"/>
    <property type="match status" value="1"/>
</dbReference>
<sequence length="155" mass="17214">MTDLTLSDSVVVDADPETLYALVSDVTNMGKWSPQCKECWWEDEDGGPVAGAWFKGRNETADRTWETRSQVVVAEPGREFFWEVNGGWVRWGFTLDPVDGGSTRLTQSWEFLPAGIEGFHGRWGDDAEAQIALRTKYAKEGIPVTLAAIKKSAEA</sequence>
<dbReference type="InterPro" id="IPR019587">
    <property type="entry name" value="Polyketide_cyclase/dehydratase"/>
</dbReference>
<dbReference type="Proteomes" id="UP000309231">
    <property type="component" value="Chromosome"/>
</dbReference>
<dbReference type="EMBL" id="CP062008">
    <property type="protein sequence ID" value="QPG69436.1"/>
    <property type="molecule type" value="Genomic_DNA"/>
</dbReference>
<evidence type="ECO:0000313" key="3">
    <source>
        <dbReference type="Proteomes" id="UP000309231"/>
    </source>
</evidence>
<dbReference type="Gene3D" id="3.30.530.20">
    <property type="match status" value="1"/>
</dbReference>
<reference evidence="1 3" key="3">
    <citation type="journal article" date="2019" name="Sci. Rep.">
        <title>Insight into the biology of Mycobacterium mucogenicum and Mycobacterium neoaurum clade members.</title>
        <authorList>
            <person name="Behra P.R.K."/>
            <person name="Pettersson B.M.F."/>
            <person name="Ramesh M."/>
            <person name="Dasgupta S."/>
            <person name="Kirsebom L.A."/>
        </authorList>
    </citation>
    <scope>NUCLEOTIDE SEQUENCE [LARGE SCALE GENOMIC DNA]</scope>
    <source>
        <strain evidence="1 3">DSM 44124</strain>
    </source>
</reference>
<gene>
    <name evidence="1" type="ORF">C1S78_029490</name>
    <name evidence="2" type="ORF">C1S78_29415</name>
</gene>
<protein>
    <submittedName>
        <fullName evidence="2">SRPBCC family protein</fullName>
    </submittedName>
</protein>
<dbReference type="SUPFAM" id="SSF55961">
    <property type="entry name" value="Bet v1-like"/>
    <property type="match status" value="1"/>
</dbReference>
<keyword evidence="3" id="KW-1185">Reference proteome</keyword>